<sequence length="219" mass="24415">MRKIRQHVNPLSAHFMRARAQPVARPPGLAPDCPVEVELGCADAEFSFARAAARPDMLMVGLDIREPCLARNRARAADEGLANLLFGYVNLNVDIDRVFAPASVDRFHLLFPDPWVKKSHHKRRVIEPALVASLAAQLRPGGELHVASDVFDVALEIMATVEDPALAPLGLVNLAGPWGFWRGNPFAEASRREQTTLRRQQRVWRMRYVRNDMAPATGK</sequence>
<dbReference type="STRING" id="54.SAMN02745121_02549"/>
<dbReference type="AlphaFoldDB" id="A0A1I1WUQ1"/>
<accession>A0A1I1WUQ1</accession>
<dbReference type="Proteomes" id="UP000199400">
    <property type="component" value="Unassembled WGS sequence"/>
</dbReference>
<dbReference type="PROSITE" id="PS51625">
    <property type="entry name" value="SAM_MT_TRMB"/>
    <property type="match status" value="1"/>
</dbReference>
<dbReference type="PANTHER" id="PTHR23417:SF21">
    <property type="entry name" value="TRNA (GUANINE-N(7)-)-METHYLTRANSFERASE"/>
    <property type="match status" value="1"/>
</dbReference>
<dbReference type="EC" id="2.1.1.33" evidence="3"/>
<dbReference type="Gene3D" id="3.40.50.150">
    <property type="entry name" value="Vaccinia Virus protein VP39"/>
    <property type="match status" value="1"/>
</dbReference>
<dbReference type="RefSeq" id="WP_096329066.1">
    <property type="nucleotide sequence ID" value="NZ_FOMX01000007.1"/>
</dbReference>
<dbReference type="Pfam" id="PF02390">
    <property type="entry name" value="Methyltransf_4"/>
    <property type="match status" value="1"/>
</dbReference>
<keyword evidence="6" id="KW-0949">S-adenosyl-L-methionine</keyword>
<name>A0A1I1WUQ1_9BACT</name>
<evidence type="ECO:0000313" key="9">
    <source>
        <dbReference type="Proteomes" id="UP000199400"/>
    </source>
</evidence>
<evidence type="ECO:0000256" key="6">
    <source>
        <dbReference type="ARBA" id="ARBA00022691"/>
    </source>
</evidence>
<evidence type="ECO:0000313" key="8">
    <source>
        <dbReference type="EMBL" id="SFD98925.1"/>
    </source>
</evidence>
<dbReference type="EMBL" id="FOMX01000007">
    <property type="protein sequence ID" value="SFD98925.1"/>
    <property type="molecule type" value="Genomic_DNA"/>
</dbReference>
<evidence type="ECO:0000256" key="1">
    <source>
        <dbReference type="ARBA" id="ARBA00000142"/>
    </source>
</evidence>
<dbReference type="InterPro" id="IPR029063">
    <property type="entry name" value="SAM-dependent_MTases_sf"/>
</dbReference>
<dbReference type="OrthoDB" id="9802090at2"/>
<evidence type="ECO:0000256" key="4">
    <source>
        <dbReference type="ARBA" id="ARBA00022603"/>
    </source>
</evidence>
<protein>
    <recommendedName>
        <fullName evidence="3">tRNA (guanine(46)-N(7))-methyltransferase</fullName>
        <ecNumber evidence="3">2.1.1.33</ecNumber>
    </recommendedName>
</protein>
<gene>
    <name evidence="8" type="ORF">SAMN02745121_02549</name>
</gene>
<evidence type="ECO:0000256" key="3">
    <source>
        <dbReference type="ARBA" id="ARBA00011977"/>
    </source>
</evidence>
<evidence type="ECO:0000256" key="5">
    <source>
        <dbReference type="ARBA" id="ARBA00022679"/>
    </source>
</evidence>
<keyword evidence="7" id="KW-0819">tRNA processing</keyword>
<dbReference type="GO" id="GO:0008176">
    <property type="term" value="F:tRNA (guanine(46)-N7)-methyltransferase activity"/>
    <property type="evidence" value="ECO:0007669"/>
    <property type="project" value="UniProtKB-EC"/>
</dbReference>
<dbReference type="PANTHER" id="PTHR23417">
    <property type="entry name" value="3-DEOXY-D-MANNO-OCTULOSONIC-ACID TRANSFERASE/TRNA GUANINE-N 7 - -METHYLTRANSFERASE"/>
    <property type="match status" value="1"/>
</dbReference>
<proteinExistence type="predicted"/>
<dbReference type="GO" id="GO:0043527">
    <property type="term" value="C:tRNA methyltransferase complex"/>
    <property type="evidence" value="ECO:0007669"/>
    <property type="project" value="TreeGrafter"/>
</dbReference>
<evidence type="ECO:0000256" key="7">
    <source>
        <dbReference type="ARBA" id="ARBA00022694"/>
    </source>
</evidence>
<keyword evidence="5 8" id="KW-0808">Transferase</keyword>
<comment type="catalytic activity">
    <reaction evidence="1">
        <text>guanosine(46) in tRNA + S-adenosyl-L-methionine = N(7)-methylguanosine(46) in tRNA + S-adenosyl-L-homocysteine</text>
        <dbReference type="Rhea" id="RHEA:42708"/>
        <dbReference type="Rhea" id="RHEA-COMP:10188"/>
        <dbReference type="Rhea" id="RHEA-COMP:10189"/>
        <dbReference type="ChEBI" id="CHEBI:57856"/>
        <dbReference type="ChEBI" id="CHEBI:59789"/>
        <dbReference type="ChEBI" id="CHEBI:74269"/>
        <dbReference type="ChEBI" id="CHEBI:74480"/>
        <dbReference type="EC" id="2.1.1.33"/>
    </reaction>
</comment>
<comment type="function">
    <text evidence="2">Catalyzes the formation of N(7)-methylguanine at position 46 (m7G46) in tRNA.</text>
</comment>
<keyword evidence="4 8" id="KW-0489">Methyltransferase</keyword>
<dbReference type="SUPFAM" id="SSF53335">
    <property type="entry name" value="S-adenosyl-L-methionine-dependent methyltransferases"/>
    <property type="match status" value="1"/>
</dbReference>
<dbReference type="InterPro" id="IPR003358">
    <property type="entry name" value="tRNA_(Gua-N-7)_MeTrfase_Trmb"/>
</dbReference>
<organism evidence="8 9">
    <name type="scientific">Nannocystis exedens</name>
    <dbReference type="NCBI Taxonomy" id="54"/>
    <lineage>
        <taxon>Bacteria</taxon>
        <taxon>Pseudomonadati</taxon>
        <taxon>Myxococcota</taxon>
        <taxon>Polyangia</taxon>
        <taxon>Nannocystales</taxon>
        <taxon>Nannocystaceae</taxon>
        <taxon>Nannocystis</taxon>
    </lineage>
</organism>
<evidence type="ECO:0000256" key="2">
    <source>
        <dbReference type="ARBA" id="ARBA00003015"/>
    </source>
</evidence>
<keyword evidence="9" id="KW-1185">Reference proteome</keyword>
<reference evidence="9" key="1">
    <citation type="submission" date="2016-10" db="EMBL/GenBank/DDBJ databases">
        <authorList>
            <person name="Varghese N."/>
            <person name="Submissions S."/>
        </authorList>
    </citation>
    <scope>NUCLEOTIDE SEQUENCE [LARGE SCALE GENOMIC DNA]</scope>
    <source>
        <strain evidence="9">ATCC 25963</strain>
    </source>
</reference>